<evidence type="ECO:0000313" key="6">
    <source>
        <dbReference type="Proteomes" id="UP000268372"/>
    </source>
</evidence>
<reference evidence="5 6" key="1">
    <citation type="submission" date="2018-11" db="EMBL/GenBank/DDBJ databases">
        <title>Flavobacterium sp. nov., YIM 102796 draft genome.</title>
        <authorList>
            <person name="Li G."/>
            <person name="Jiang Y."/>
        </authorList>
    </citation>
    <scope>NUCLEOTIDE SEQUENCE [LARGE SCALE GENOMIC DNA]</scope>
    <source>
        <strain evidence="5 6">YIM 102796</strain>
    </source>
</reference>
<dbReference type="GO" id="GO:0046872">
    <property type="term" value="F:metal ion binding"/>
    <property type="evidence" value="ECO:0007669"/>
    <property type="project" value="UniProtKB-KW"/>
</dbReference>
<dbReference type="PANTHER" id="PTHR31302">
    <property type="entry name" value="TRANSMEMBRANE PROTEIN WITH METALLOPHOSPHOESTERASE DOMAIN-RELATED"/>
    <property type="match status" value="1"/>
</dbReference>
<dbReference type="GO" id="GO:0016020">
    <property type="term" value="C:membrane"/>
    <property type="evidence" value="ECO:0007669"/>
    <property type="project" value="GOC"/>
</dbReference>
<keyword evidence="3" id="KW-1133">Transmembrane helix</keyword>
<dbReference type="OrthoDB" id="9780884at2"/>
<dbReference type="PANTHER" id="PTHR31302:SF31">
    <property type="entry name" value="PHOSPHODIESTERASE YAEI"/>
    <property type="match status" value="1"/>
</dbReference>
<feature type="transmembrane region" description="Helical" evidence="3">
    <location>
        <begin position="66"/>
        <end position="88"/>
    </location>
</feature>
<name>A0A3P1AK19_9FLAO</name>
<evidence type="ECO:0000259" key="4">
    <source>
        <dbReference type="Pfam" id="PF00149"/>
    </source>
</evidence>
<evidence type="ECO:0000256" key="3">
    <source>
        <dbReference type="SAM" id="Phobius"/>
    </source>
</evidence>
<dbReference type="EMBL" id="RQTJ01000061">
    <property type="protein sequence ID" value="RRA89307.1"/>
    <property type="molecule type" value="Genomic_DNA"/>
</dbReference>
<keyword evidence="6" id="KW-1185">Reference proteome</keyword>
<keyword evidence="3" id="KW-0472">Membrane</keyword>
<dbReference type="RefSeq" id="WP_124900621.1">
    <property type="nucleotide sequence ID" value="NZ_RQTJ01000061.1"/>
</dbReference>
<comment type="caution">
    <text evidence="5">The sequence shown here is derived from an EMBL/GenBank/DDBJ whole genome shotgun (WGS) entry which is preliminary data.</text>
</comment>
<dbReference type="Gene3D" id="3.60.21.10">
    <property type="match status" value="1"/>
</dbReference>
<feature type="domain" description="Calcineurin-like phosphoesterase" evidence="4">
    <location>
        <begin position="161"/>
        <end position="342"/>
    </location>
</feature>
<keyword evidence="3" id="KW-0812">Transmembrane</keyword>
<dbReference type="Proteomes" id="UP000268372">
    <property type="component" value="Unassembled WGS sequence"/>
</dbReference>
<dbReference type="GO" id="GO:0009245">
    <property type="term" value="P:lipid A biosynthetic process"/>
    <property type="evidence" value="ECO:0007669"/>
    <property type="project" value="TreeGrafter"/>
</dbReference>
<organism evidence="5 6">
    <name type="scientific">Paenimyroides viscosum</name>
    <dbReference type="NCBI Taxonomy" id="2488729"/>
    <lineage>
        <taxon>Bacteria</taxon>
        <taxon>Pseudomonadati</taxon>
        <taxon>Bacteroidota</taxon>
        <taxon>Flavobacteriia</taxon>
        <taxon>Flavobacteriales</taxon>
        <taxon>Flavobacteriaceae</taxon>
        <taxon>Paenimyroides</taxon>
    </lineage>
</organism>
<protein>
    <submittedName>
        <fullName evidence="5">Metallophosphoesterase</fullName>
    </submittedName>
</protein>
<evidence type="ECO:0000256" key="2">
    <source>
        <dbReference type="ARBA" id="ARBA00022801"/>
    </source>
</evidence>
<dbReference type="InterPro" id="IPR029052">
    <property type="entry name" value="Metallo-depent_PP-like"/>
</dbReference>
<dbReference type="Pfam" id="PF00149">
    <property type="entry name" value="Metallophos"/>
    <property type="match status" value="1"/>
</dbReference>
<dbReference type="InterPro" id="IPR004843">
    <property type="entry name" value="Calcineurin-like_PHP"/>
</dbReference>
<accession>A0A3P1AK19</accession>
<dbReference type="InterPro" id="IPR051158">
    <property type="entry name" value="Metallophosphoesterase_sf"/>
</dbReference>
<proteinExistence type="predicted"/>
<dbReference type="SUPFAM" id="SSF56300">
    <property type="entry name" value="Metallo-dependent phosphatases"/>
    <property type="match status" value="1"/>
</dbReference>
<feature type="transmembrane region" description="Helical" evidence="3">
    <location>
        <begin position="34"/>
        <end position="54"/>
    </location>
</feature>
<gene>
    <name evidence="5" type="ORF">EG242_14480</name>
</gene>
<evidence type="ECO:0000256" key="1">
    <source>
        <dbReference type="ARBA" id="ARBA00022723"/>
    </source>
</evidence>
<keyword evidence="1" id="KW-0479">Metal-binding</keyword>
<evidence type="ECO:0000313" key="5">
    <source>
        <dbReference type="EMBL" id="RRA89307.1"/>
    </source>
</evidence>
<sequence length="410" mass="46810">MIAALFPILLIIIILGEIYTCHLLYRFTKKRSAVFAYLLLLITIIASLLLYFNGADKSKGQTSESMHIMALILLFLLPKILISIPLLVEDMFRFTRWTSNKFIYKKIITNSRSSLLTRIVLVAASLLTISIIYGVFVGKYNFKVRQETIVFKDLPSSFDGLKVLQISDLHVGSWDNKAAIEEGIKMINSQEYDVLLFTGDFVNTLATEADPWIETLQKIKTPKYGKFAVLGNHDYGEYVKWDTETDKEQNFTAIKNNIAKSGFKLLLNENVVLKSNNDSIYLLGVENWGLNFKKAGDLKKTSENVPTNAFKIVMTHDPSHWDAEIVNHQQKYQLTLSGHTHGMQFGFNIPKVLEWSPAEYIYPEWGGLYNKGHQYIYVNRGFGFHAYSGRVGIWPEITVLELKKKQIIKG</sequence>
<dbReference type="AlphaFoldDB" id="A0A3P1AK19"/>
<keyword evidence="2" id="KW-0378">Hydrolase</keyword>
<feature type="transmembrane region" description="Helical" evidence="3">
    <location>
        <begin position="115"/>
        <end position="136"/>
    </location>
</feature>
<feature type="transmembrane region" description="Helical" evidence="3">
    <location>
        <begin position="6"/>
        <end position="25"/>
    </location>
</feature>
<dbReference type="GO" id="GO:0008758">
    <property type="term" value="F:UDP-2,3-diacylglucosamine hydrolase activity"/>
    <property type="evidence" value="ECO:0007669"/>
    <property type="project" value="TreeGrafter"/>
</dbReference>